<evidence type="ECO:0000313" key="3">
    <source>
        <dbReference type="Proteomes" id="UP001497457"/>
    </source>
</evidence>
<protein>
    <submittedName>
        <fullName evidence="2">Uncharacterized protein</fullName>
    </submittedName>
</protein>
<organism evidence="2 3">
    <name type="scientific">Urochloa decumbens</name>
    <dbReference type="NCBI Taxonomy" id="240449"/>
    <lineage>
        <taxon>Eukaryota</taxon>
        <taxon>Viridiplantae</taxon>
        <taxon>Streptophyta</taxon>
        <taxon>Embryophyta</taxon>
        <taxon>Tracheophyta</taxon>
        <taxon>Spermatophyta</taxon>
        <taxon>Magnoliopsida</taxon>
        <taxon>Liliopsida</taxon>
        <taxon>Poales</taxon>
        <taxon>Poaceae</taxon>
        <taxon>PACMAD clade</taxon>
        <taxon>Panicoideae</taxon>
        <taxon>Panicodae</taxon>
        <taxon>Paniceae</taxon>
        <taxon>Melinidinae</taxon>
        <taxon>Urochloa</taxon>
    </lineage>
</organism>
<name>A0ABC8ZW09_9POAL</name>
<feature type="compositionally biased region" description="Pro residues" evidence="1">
    <location>
        <begin position="245"/>
        <end position="262"/>
    </location>
</feature>
<gene>
    <name evidence="2" type="ORF">URODEC1_LOCUS47970</name>
</gene>
<feature type="region of interest" description="Disordered" evidence="1">
    <location>
        <begin position="165"/>
        <end position="200"/>
    </location>
</feature>
<evidence type="ECO:0000256" key="1">
    <source>
        <dbReference type="SAM" id="MobiDB-lite"/>
    </source>
</evidence>
<dbReference type="Proteomes" id="UP001497457">
    <property type="component" value="Chromosome 2b"/>
</dbReference>
<proteinExistence type="predicted"/>
<evidence type="ECO:0000313" key="2">
    <source>
        <dbReference type="EMBL" id="CAL4966766.1"/>
    </source>
</evidence>
<feature type="region of interest" description="Disordered" evidence="1">
    <location>
        <begin position="60"/>
        <end position="88"/>
    </location>
</feature>
<feature type="region of interest" description="Disordered" evidence="1">
    <location>
        <begin position="236"/>
        <end position="263"/>
    </location>
</feature>
<accession>A0ABC8ZW09</accession>
<dbReference type="AlphaFoldDB" id="A0ABC8ZW09"/>
<feature type="compositionally biased region" description="Low complexity" evidence="1">
    <location>
        <begin position="66"/>
        <end position="82"/>
    </location>
</feature>
<keyword evidence="3" id="KW-1185">Reference proteome</keyword>
<dbReference type="EMBL" id="OZ075112">
    <property type="protein sequence ID" value="CAL4966766.1"/>
    <property type="molecule type" value="Genomic_DNA"/>
</dbReference>
<sequence length="416" mass="45273">MSRQRQPPPQQLCLLGAGRLLCGAPARLSTTQEGESAAAPSTKQGDVVGRYLRKIIISRRLRKQARTTPPSSSPISRRGAAADGTAGERADSVARAISYCKGTLHQRGTAASSSSLPRPSLDDWLHGHDRQEEQITVASSAAAAYSQTPPRRGIDCSVLLHRETGKHGKEAATTRPASPSRRESCCITGSGKQELPRHGHHAIDKCRREPTAMPPETTMTSSPASIMGRQLRKISTRTRAGNKGSPPPPSPRRASQTPPPCPRLRLDRVIELRVPQPLPHWVAGTQAAGKKGKEFSHHGHHAISKCRGESLTAWAAMSSSRRDLLAPDELRMPTASFTSPRGAQHPRREKNCQNCICEHGGRKGRSTTPNPAKLRRSHSAPPHPAARNSARVSLSQRRRRRLSLAVLRRVRRDPGP</sequence>
<feature type="region of interest" description="Disordered" evidence="1">
    <location>
        <begin position="357"/>
        <end position="398"/>
    </location>
</feature>
<reference evidence="2" key="1">
    <citation type="submission" date="2024-10" db="EMBL/GenBank/DDBJ databases">
        <authorList>
            <person name="Ryan C."/>
        </authorList>
    </citation>
    <scope>NUCLEOTIDE SEQUENCE [LARGE SCALE GENOMIC DNA]</scope>
</reference>